<dbReference type="EMBL" id="CAFBLX010000091">
    <property type="protein sequence ID" value="CAB4887753.1"/>
    <property type="molecule type" value="Genomic_DNA"/>
</dbReference>
<sequence length="329" mass="35605">MQLDLHVASTQVFESPIAIPPGGVAGAVHTRTRIAGGVGNETRCGQPCSAEVSARELCPGHVHLPDDAGRNRIEAGVENGDTQRRDRLADDAGRSGRRELLGQSQVAHVDRRLGDAVHVDQGRRCLLVPCVPATELPEIECFSTEDDVPQRQCVRSVGGSTGRGCHTIGFGELVERRRRLVENRDLLANQQLAEQFRRACGVVVDDHESAAVQQWSPQFPHREVERVGVEHGPHVAVVEVEQIRGVREQRRHVTVRDLHTLGTSGTTRGVDDVGDRIGIGGADAVGVGQRGSGHACQLGDRFGCIEQQHLDIGSRHRCTVGDGGDHTDR</sequence>
<dbReference type="AntiFam" id="ANF00178">
    <property type="entry name" value="Shadow ORF (opposite dhbF)"/>
</dbReference>
<name>A0A6J7F8M5_9ZZZZ</name>
<organism evidence="1">
    <name type="scientific">freshwater metagenome</name>
    <dbReference type="NCBI Taxonomy" id="449393"/>
    <lineage>
        <taxon>unclassified sequences</taxon>
        <taxon>metagenomes</taxon>
        <taxon>ecological metagenomes</taxon>
    </lineage>
</organism>
<protein>
    <submittedName>
        <fullName evidence="1">Unannotated protein</fullName>
    </submittedName>
</protein>
<accession>A0A6J7F8M5</accession>
<proteinExistence type="predicted"/>
<reference evidence="1" key="1">
    <citation type="submission" date="2020-05" db="EMBL/GenBank/DDBJ databases">
        <authorList>
            <person name="Chiriac C."/>
            <person name="Salcher M."/>
            <person name="Ghai R."/>
            <person name="Kavagutti S V."/>
        </authorList>
    </citation>
    <scope>NUCLEOTIDE SEQUENCE</scope>
</reference>
<evidence type="ECO:0000313" key="1">
    <source>
        <dbReference type="EMBL" id="CAB4887753.1"/>
    </source>
</evidence>
<dbReference type="AlphaFoldDB" id="A0A6J7F8M5"/>
<gene>
    <name evidence="1" type="ORF">UFOPK3472_01584</name>
</gene>